<evidence type="ECO:0000313" key="2">
    <source>
        <dbReference type="Proteomes" id="UP000017836"/>
    </source>
</evidence>
<evidence type="ECO:0008006" key="3">
    <source>
        <dbReference type="Google" id="ProtNLM"/>
    </source>
</evidence>
<reference evidence="2" key="1">
    <citation type="journal article" date="2013" name="Science">
        <title>The Amborella genome and the evolution of flowering plants.</title>
        <authorList>
            <consortium name="Amborella Genome Project"/>
        </authorList>
    </citation>
    <scope>NUCLEOTIDE SEQUENCE [LARGE SCALE GENOMIC DNA]</scope>
</reference>
<protein>
    <recommendedName>
        <fullName evidence="3">DUF538 domain-containing protein</fullName>
    </recommendedName>
</protein>
<dbReference type="PANTHER" id="PTHR31676:SF10">
    <property type="entry name" value="EXPRESSED PROTEIN"/>
    <property type="match status" value="1"/>
</dbReference>
<dbReference type="eggNOG" id="ENOG502RYFH">
    <property type="taxonomic scope" value="Eukaryota"/>
</dbReference>
<dbReference type="KEGG" id="atr:18436599"/>
<keyword evidence="2" id="KW-1185">Reference proteome</keyword>
<name>U5D161_AMBTC</name>
<evidence type="ECO:0000313" key="1">
    <source>
        <dbReference type="EMBL" id="ERN08468.1"/>
    </source>
</evidence>
<organism evidence="1 2">
    <name type="scientific">Amborella trichopoda</name>
    <dbReference type="NCBI Taxonomy" id="13333"/>
    <lineage>
        <taxon>Eukaryota</taxon>
        <taxon>Viridiplantae</taxon>
        <taxon>Streptophyta</taxon>
        <taxon>Embryophyta</taxon>
        <taxon>Tracheophyta</taxon>
        <taxon>Spermatophyta</taxon>
        <taxon>Magnoliopsida</taxon>
        <taxon>Amborellales</taxon>
        <taxon>Amborellaceae</taxon>
        <taxon>Amborella</taxon>
    </lineage>
</organism>
<accession>U5D161</accession>
<dbReference type="SUPFAM" id="SSF141562">
    <property type="entry name" value="At5g01610-like"/>
    <property type="match status" value="1"/>
</dbReference>
<dbReference type="HOGENOM" id="CLU_105193_1_0_1"/>
<dbReference type="InterPro" id="IPR036758">
    <property type="entry name" value="At5g01610-like"/>
</dbReference>
<dbReference type="Pfam" id="PF04398">
    <property type="entry name" value="DUF538"/>
    <property type="match status" value="1"/>
</dbReference>
<dbReference type="InterPro" id="IPR007493">
    <property type="entry name" value="DUF538"/>
</dbReference>
<sequence length="163" mass="18387">MSSLLSKELKEKAQIFHGDEICQAKSLELLREVGMPNCLLPLEDVFECGYIEETGFVWLKQKKSKQHHFDKVGKLVSYAPEVTAYVEKFKMKKVTGVKVKELMLWITLSEIYVDDPPTGKFTFKTPAGLSRSFPVSAFEVPEEKKAEKIVGGSQEKEGVVEKA</sequence>
<dbReference type="Gramene" id="ERN08468">
    <property type="protein sequence ID" value="ERN08468"/>
    <property type="gene ID" value="AMTR_s05043p00002670"/>
</dbReference>
<dbReference type="AlphaFoldDB" id="U5D161"/>
<dbReference type="OrthoDB" id="1878965at2759"/>
<dbReference type="PANTHER" id="PTHR31676">
    <property type="entry name" value="T31J12.3 PROTEIN-RELATED"/>
    <property type="match status" value="1"/>
</dbReference>
<dbReference type="EMBL" id="KI393374">
    <property type="protein sequence ID" value="ERN08468.1"/>
    <property type="molecule type" value="Genomic_DNA"/>
</dbReference>
<dbReference type="Proteomes" id="UP000017836">
    <property type="component" value="Unassembled WGS sequence"/>
</dbReference>
<proteinExistence type="predicted"/>
<dbReference type="Gene3D" id="2.30.240.10">
    <property type="entry name" value="At5g01610-like"/>
    <property type="match status" value="1"/>
</dbReference>
<gene>
    <name evidence="1" type="ORF">AMTR_s05043p00002670</name>
</gene>
<dbReference type="OMA" id="NEICKQK"/>